<evidence type="ECO:0000313" key="3">
    <source>
        <dbReference type="Proteomes" id="UP000664859"/>
    </source>
</evidence>
<dbReference type="OrthoDB" id="261960at2759"/>
<dbReference type="PROSITE" id="PS51397">
    <property type="entry name" value="WLM"/>
    <property type="match status" value="1"/>
</dbReference>
<organism evidence="2 3">
    <name type="scientific">Tribonema minus</name>
    <dbReference type="NCBI Taxonomy" id="303371"/>
    <lineage>
        <taxon>Eukaryota</taxon>
        <taxon>Sar</taxon>
        <taxon>Stramenopiles</taxon>
        <taxon>Ochrophyta</taxon>
        <taxon>PX clade</taxon>
        <taxon>Xanthophyceae</taxon>
        <taxon>Tribonematales</taxon>
        <taxon>Tribonemataceae</taxon>
        <taxon>Tribonema</taxon>
    </lineage>
</organism>
<feature type="non-terminal residue" evidence="2">
    <location>
        <position position="1"/>
    </location>
</feature>
<feature type="non-terminal residue" evidence="2">
    <location>
        <position position="139"/>
    </location>
</feature>
<dbReference type="InterPro" id="IPR013536">
    <property type="entry name" value="WLM_dom"/>
</dbReference>
<dbReference type="InterPro" id="IPR053000">
    <property type="entry name" value="WSS1-like_metalloprotease"/>
</dbReference>
<sequence length="139" mass="15060">QVKPICVKHEWSVAHLEEFYPSNKGLLGVNINRTKICVRLREPRDADALYPFELALDIVLHELTHMVHGAHSADFYRLLDALREECEALMTAGISGRNMPWQGEGRALGGGSAARDVRAAAAAAAARRAQAGAIMQGSG</sequence>
<dbReference type="Gene3D" id="3.30.2010.10">
    <property type="entry name" value="Metalloproteases ('zincins'), catalytic domain"/>
    <property type="match status" value="1"/>
</dbReference>
<dbReference type="EMBL" id="JAFCMP010000536">
    <property type="protein sequence ID" value="KAG5176448.1"/>
    <property type="molecule type" value="Genomic_DNA"/>
</dbReference>
<dbReference type="PANTHER" id="PTHR46622">
    <property type="entry name" value="DNA-DEPENDENT METALLOPROTEASE WSS1"/>
    <property type="match status" value="1"/>
</dbReference>
<gene>
    <name evidence="2" type="ORF">JKP88DRAFT_144098</name>
</gene>
<dbReference type="Pfam" id="PF08325">
    <property type="entry name" value="WLM"/>
    <property type="match status" value="1"/>
</dbReference>
<proteinExistence type="predicted"/>
<evidence type="ECO:0000313" key="2">
    <source>
        <dbReference type="EMBL" id="KAG5176448.1"/>
    </source>
</evidence>
<protein>
    <submittedName>
        <fullName evidence="2">WLM domain-containing protein</fullName>
    </submittedName>
</protein>
<accession>A0A835YTT9</accession>
<keyword evidence="3" id="KW-1185">Reference proteome</keyword>
<name>A0A835YTT9_9STRA</name>
<reference evidence="2" key="1">
    <citation type="submission" date="2021-02" db="EMBL/GenBank/DDBJ databases">
        <title>First Annotated Genome of the Yellow-green Alga Tribonema minus.</title>
        <authorList>
            <person name="Mahan K.M."/>
        </authorList>
    </citation>
    <scope>NUCLEOTIDE SEQUENCE</scope>
    <source>
        <strain evidence="2">UTEX B ZZ1240</strain>
    </source>
</reference>
<feature type="domain" description="WLM" evidence="1">
    <location>
        <begin position="1"/>
        <end position="130"/>
    </location>
</feature>
<dbReference type="GO" id="GO:0005634">
    <property type="term" value="C:nucleus"/>
    <property type="evidence" value="ECO:0007669"/>
    <property type="project" value="TreeGrafter"/>
</dbReference>
<dbReference type="AlphaFoldDB" id="A0A835YTT9"/>
<dbReference type="GO" id="GO:0008237">
    <property type="term" value="F:metallopeptidase activity"/>
    <property type="evidence" value="ECO:0007669"/>
    <property type="project" value="TreeGrafter"/>
</dbReference>
<dbReference type="Proteomes" id="UP000664859">
    <property type="component" value="Unassembled WGS sequence"/>
</dbReference>
<dbReference type="PANTHER" id="PTHR46622:SF1">
    <property type="entry name" value="DNA-DEPENDENT METALLOPROTEASE WSS1"/>
    <property type="match status" value="1"/>
</dbReference>
<evidence type="ECO:0000259" key="1">
    <source>
        <dbReference type="PROSITE" id="PS51397"/>
    </source>
</evidence>
<dbReference type="GO" id="GO:0006281">
    <property type="term" value="P:DNA repair"/>
    <property type="evidence" value="ECO:0007669"/>
    <property type="project" value="TreeGrafter"/>
</dbReference>
<comment type="caution">
    <text evidence="2">The sequence shown here is derived from an EMBL/GenBank/DDBJ whole genome shotgun (WGS) entry which is preliminary data.</text>
</comment>